<reference evidence="1 2" key="1">
    <citation type="submission" date="2017-05" db="EMBL/GenBank/DDBJ databases">
        <title>Complete and WGS of Bordetella genogroups.</title>
        <authorList>
            <person name="Spilker T."/>
            <person name="LiPuma J."/>
        </authorList>
    </citation>
    <scope>NUCLEOTIDE SEQUENCE [LARGE SCALE GENOMIC DNA]</scope>
    <source>
        <strain evidence="1 2">AU10456</strain>
    </source>
</reference>
<comment type="caution">
    <text evidence="1">The sequence shown here is derived from an EMBL/GenBank/DDBJ whole genome shotgun (WGS) entry which is preliminary data.</text>
</comment>
<dbReference type="AlphaFoldDB" id="A0A261TIJ7"/>
<dbReference type="Proteomes" id="UP000216913">
    <property type="component" value="Unassembled WGS sequence"/>
</dbReference>
<evidence type="ECO:0000313" key="1">
    <source>
        <dbReference type="EMBL" id="OZI49012.1"/>
    </source>
</evidence>
<dbReference type="RefSeq" id="WP_094801447.1">
    <property type="nucleotide sequence ID" value="NZ_NEVN01000010.1"/>
</dbReference>
<dbReference type="NCBIfam" id="TIGR03373">
    <property type="entry name" value="VI_minor_4"/>
    <property type="match status" value="1"/>
</dbReference>
<dbReference type="OrthoDB" id="9801841at2"/>
<dbReference type="Pfam" id="PF09867">
    <property type="entry name" value="TagF_N"/>
    <property type="match status" value="1"/>
</dbReference>
<organism evidence="1 2">
    <name type="scientific">Bordetella genomosp. 5</name>
    <dbReference type="NCBI Taxonomy" id="1395608"/>
    <lineage>
        <taxon>Bacteria</taxon>
        <taxon>Pseudomonadati</taxon>
        <taxon>Pseudomonadota</taxon>
        <taxon>Betaproteobacteria</taxon>
        <taxon>Burkholderiales</taxon>
        <taxon>Alcaligenaceae</taxon>
        <taxon>Bordetella</taxon>
    </lineage>
</organism>
<proteinExistence type="predicted"/>
<dbReference type="InterPro" id="IPR017748">
    <property type="entry name" value="TagF"/>
</dbReference>
<keyword evidence="2" id="KW-1185">Reference proteome</keyword>
<accession>A0A261TIJ7</accession>
<evidence type="ECO:0000313" key="2">
    <source>
        <dbReference type="Proteomes" id="UP000216913"/>
    </source>
</evidence>
<sequence length="327" mass="35952">MSTLQSPMFRTAYFGKIPSRGDFVKNTSHPQLMSTLDDWVANTMEALAQDPHWKALYDEAQPIQFAILGSRGKLGIAGHLQPSRDLSGRRFPFISATSIEVARPLEFIARSPLAFSRMWNRMGTAASQLMQDGDQAAALQALNDLGGEIRTAADDGFDAFIDLQTLERVEAMLRGNQHAANMHDIVLALGILLEPVMSSGSSQLDTGLALPLPDDPLYINLVASYWMALIAPFLARADFEIALFIGRIAGTHRLVVGFRGASPQSLASLLSTPQTLAQHYIVLEEAPWVREHVRASYGLAKLSSYLDQPRLSLRQAQDTFREVFIGA</sequence>
<protein>
    <submittedName>
        <fullName evidence="1">Type VI secretion-associated protein</fullName>
    </submittedName>
</protein>
<gene>
    <name evidence="1" type="ORF">CAL25_15425</name>
</gene>
<dbReference type="EMBL" id="NEVP01000009">
    <property type="protein sequence ID" value="OZI49012.1"/>
    <property type="molecule type" value="Genomic_DNA"/>
</dbReference>
<dbReference type="InterPro" id="IPR038225">
    <property type="entry name" value="TagF_sf"/>
</dbReference>
<dbReference type="Gene3D" id="3.40.1730.10">
    <property type="entry name" value="pa0076 domain"/>
    <property type="match status" value="1"/>
</dbReference>
<name>A0A261TIJ7_9BORD</name>